<organism evidence="1 2">
    <name type="scientific">Trifolium medium</name>
    <dbReference type="NCBI Taxonomy" id="97028"/>
    <lineage>
        <taxon>Eukaryota</taxon>
        <taxon>Viridiplantae</taxon>
        <taxon>Streptophyta</taxon>
        <taxon>Embryophyta</taxon>
        <taxon>Tracheophyta</taxon>
        <taxon>Spermatophyta</taxon>
        <taxon>Magnoliopsida</taxon>
        <taxon>eudicotyledons</taxon>
        <taxon>Gunneridae</taxon>
        <taxon>Pentapetalae</taxon>
        <taxon>rosids</taxon>
        <taxon>fabids</taxon>
        <taxon>Fabales</taxon>
        <taxon>Fabaceae</taxon>
        <taxon>Papilionoideae</taxon>
        <taxon>50 kb inversion clade</taxon>
        <taxon>NPAAA clade</taxon>
        <taxon>Hologalegina</taxon>
        <taxon>IRL clade</taxon>
        <taxon>Trifolieae</taxon>
        <taxon>Trifolium</taxon>
    </lineage>
</organism>
<dbReference type="EMBL" id="LXQA010748658">
    <property type="protein sequence ID" value="MCI69073.1"/>
    <property type="molecule type" value="Genomic_DNA"/>
</dbReference>
<keyword evidence="2" id="KW-1185">Reference proteome</keyword>
<accession>A0A392U6F2</accession>
<evidence type="ECO:0000313" key="1">
    <source>
        <dbReference type="EMBL" id="MCI69073.1"/>
    </source>
</evidence>
<dbReference type="Proteomes" id="UP000265520">
    <property type="component" value="Unassembled WGS sequence"/>
</dbReference>
<proteinExistence type="predicted"/>
<sequence>MSFISFFPVDRDDRNNAINSAQKGEGPVVGIWESRADRVSSFQQQEMA</sequence>
<evidence type="ECO:0000313" key="2">
    <source>
        <dbReference type="Proteomes" id="UP000265520"/>
    </source>
</evidence>
<protein>
    <submittedName>
        <fullName evidence="1">Uncharacterized protein</fullName>
    </submittedName>
</protein>
<comment type="caution">
    <text evidence="1">The sequence shown here is derived from an EMBL/GenBank/DDBJ whole genome shotgun (WGS) entry which is preliminary data.</text>
</comment>
<dbReference type="AlphaFoldDB" id="A0A392U6F2"/>
<reference evidence="1 2" key="1">
    <citation type="journal article" date="2018" name="Front. Plant Sci.">
        <title>Red Clover (Trifolium pratense) and Zigzag Clover (T. medium) - A Picture of Genomic Similarities and Differences.</title>
        <authorList>
            <person name="Dluhosova J."/>
            <person name="Istvanek J."/>
            <person name="Nedelnik J."/>
            <person name="Repkova J."/>
        </authorList>
    </citation>
    <scope>NUCLEOTIDE SEQUENCE [LARGE SCALE GENOMIC DNA]</scope>
    <source>
        <strain evidence="2">cv. 10/8</strain>
        <tissue evidence="1">Leaf</tissue>
    </source>
</reference>
<name>A0A392U6F2_9FABA</name>